<proteinExistence type="predicted"/>
<dbReference type="EMBL" id="LS483447">
    <property type="protein sequence ID" value="SQH73518.1"/>
    <property type="molecule type" value="Genomic_DNA"/>
</dbReference>
<sequence length="56" mass="6741">MLEKEISFAMPPQLLYNNWGESKNSLRREFLLTQERIFVFSGENFDPLRMPMNRAF</sequence>
<reference evidence="1 2" key="1">
    <citation type="submission" date="2018-06" db="EMBL/GenBank/DDBJ databases">
        <authorList>
            <consortium name="Pathogen Informatics"/>
            <person name="Doyle S."/>
        </authorList>
    </citation>
    <scope>NUCLEOTIDE SEQUENCE [LARGE SCALE GENOMIC DNA]</scope>
    <source>
        <strain evidence="1 2">NCTC12858</strain>
    </source>
</reference>
<dbReference type="KEGG" id="pcre:NCTC12858_01379"/>
<evidence type="ECO:0000313" key="1">
    <source>
        <dbReference type="EMBL" id="SQH73518.1"/>
    </source>
</evidence>
<name>A0A2X4PPQ7_9PORP</name>
<gene>
    <name evidence="1" type="ORF">NCTC12858_01379</name>
</gene>
<evidence type="ECO:0000313" key="2">
    <source>
        <dbReference type="Proteomes" id="UP000249300"/>
    </source>
</evidence>
<accession>A0A2X4PPQ7</accession>
<keyword evidence="2" id="KW-1185">Reference proteome</keyword>
<dbReference type="Proteomes" id="UP000249300">
    <property type="component" value="Chromosome 1"/>
</dbReference>
<dbReference type="AlphaFoldDB" id="A0A2X4PPQ7"/>
<protein>
    <submittedName>
        <fullName evidence="1">Uncharacterized protein</fullName>
    </submittedName>
</protein>
<organism evidence="1 2">
    <name type="scientific">Porphyromonas crevioricanis</name>
    <dbReference type="NCBI Taxonomy" id="393921"/>
    <lineage>
        <taxon>Bacteria</taxon>
        <taxon>Pseudomonadati</taxon>
        <taxon>Bacteroidota</taxon>
        <taxon>Bacteroidia</taxon>
        <taxon>Bacteroidales</taxon>
        <taxon>Porphyromonadaceae</taxon>
        <taxon>Porphyromonas</taxon>
    </lineage>
</organism>